<dbReference type="RefSeq" id="WP_027097928.1">
    <property type="nucleotide sequence ID" value="NZ_CABJAZ010000005.1"/>
</dbReference>
<dbReference type="OrthoDB" id="9810372at2"/>
<comment type="similarity">
    <text evidence="1">Belongs to the ROK (NagC/XylR) family.</text>
</comment>
<gene>
    <name evidence="2" type="ORF">CP373A1_12605</name>
</gene>
<dbReference type="Gene3D" id="3.30.420.40">
    <property type="match status" value="2"/>
</dbReference>
<dbReference type="InterPro" id="IPR043129">
    <property type="entry name" value="ATPase_NBD"/>
</dbReference>
<dbReference type="eggNOG" id="COG1940">
    <property type="taxonomic scope" value="Bacteria"/>
</dbReference>
<evidence type="ECO:0000313" key="3">
    <source>
        <dbReference type="Proteomes" id="UP000092714"/>
    </source>
</evidence>
<dbReference type="EMBL" id="MAPZ01000025">
    <property type="protein sequence ID" value="OBY09936.1"/>
    <property type="molecule type" value="Genomic_DNA"/>
</dbReference>
<dbReference type="AlphaFoldDB" id="A0A174SUR1"/>
<comment type="caution">
    <text evidence="2">The sequence shown here is derived from an EMBL/GenBank/DDBJ whole genome shotgun (WGS) entry which is preliminary data.</text>
</comment>
<dbReference type="PANTHER" id="PTHR18964:SF149">
    <property type="entry name" value="BIFUNCTIONAL UDP-N-ACETYLGLUCOSAMINE 2-EPIMERASE_N-ACETYLMANNOSAMINE KINASE"/>
    <property type="match status" value="1"/>
</dbReference>
<dbReference type="CDD" id="cd24152">
    <property type="entry name" value="ASKHA_NBD_ROK-like"/>
    <property type="match status" value="1"/>
</dbReference>
<keyword evidence="2" id="KW-0418">Kinase</keyword>
<keyword evidence="3" id="KW-1185">Reference proteome</keyword>
<dbReference type="GeneID" id="42775759"/>
<name>A0A174SUR1_9CLOT</name>
<protein>
    <submittedName>
        <fullName evidence="2">Sugar kinase</fullName>
    </submittedName>
</protein>
<dbReference type="Pfam" id="PF00480">
    <property type="entry name" value="ROK"/>
    <property type="match status" value="1"/>
</dbReference>
<reference evidence="2 3" key="1">
    <citation type="submission" date="2016-06" db="EMBL/GenBank/DDBJ databases">
        <authorList>
            <person name="Kjaerup R.B."/>
            <person name="Dalgaard T.S."/>
            <person name="Juul-Madsen H.R."/>
        </authorList>
    </citation>
    <scope>NUCLEOTIDE SEQUENCE [LARGE SCALE GENOMIC DNA]</scope>
    <source>
        <strain evidence="2 3">373-A1</strain>
    </source>
</reference>
<accession>A0A174SUR1</accession>
<dbReference type="GO" id="GO:0016301">
    <property type="term" value="F:kinase activity"/>
    <property type="evidence" value="ECO:0007669"/>
    <property type="project" value="UniProtKB-KW"/>
</dbReference>
<dbReference type="InterPro" id="IPR000600">
    <property type="entry name" value="ROK"/>
</dbReference>
<evidence type="ECO:0000313" key="2">
    <source>
        <dbReference type="EMBL" id="OBY09936.1"/>
    </source>
</evidence>
<keyword evidence="2" id="KW-0808">Transferase</keyword>
<evidence type="ECO:0000256" key="1">
    <source>
        <dbReference type="ARBA" id="ARBA00006479"/>
    </source>
</evidence>
<proteinExistence type="inferred from homology"/>
<dbReference type="SUPFAM" id="SSF53067">
    <property type="entry name" value="Actin-like ATPase domain"/>
    <property type="match status" value="1"/>
</dbReference>
<dbReference type="PANTHER" id="PTHR18964">
    <property type="entry name" value="ROK (REPRESSOR, ORF, KINASE) FAMILY"/>
    <property type="match status" value="1"/>
</dbReference>
<organism evidence="2 3">
    <name type="scientific">Clostridium paraputrificum</name>
    <dbReference type="NCBI Taxonomy" id="29363"/>
    <lineage>
        <taxon>Bacteria</taxon>
        <taxon>Bacillati</taxon>
        <taxon>Bacillota</taxon>
        <taxon>Clostridia</taxon>
        <taxon>Eubacteriales</taxon>
        <taxon>Clostridiaceae</taxon>
        <taxon>Clostridium</taxon>
    </lineage>
</organism>
<dbReference type="Proteomes" id="UP000092714">
    <property type="component" value="Unassembled WGS sequence"/>
</dbReference>
<sequence>MKKHYLGVDIGGTFIKYAKVDEEFNIINKWKVKSVEFADKDGFYDYLCSNMGDLHEVESIGISAPGLIDKESNVKSYAAPNVRIMYGTNINNEVNKRTGKIVASINDAKSAGLCEFKIGNAKGSSSSAFLIIGTGTGGCVCDSNGVVFGKDSFAGEFHHLAFMNLKTKQIDRLGDYASITALVSIYNSKVDDKDKVEFGSEVTFRYKNGEEKAIESVEDWMNNIIVQLITMTTFYNPEVICIGGGISEEDWFINLLKEKYKEKCIEFLCSDVITTDIRACKYNNDANIFGAIINVKS</sequence>